<dbReference type="Proteomes" id="UP000679247">
    <property type="component" value="Chromosome"/>
</dbReference>
<name>A0ABX8FI56_9BACI</name>
<protein>
    <submittedName>
        <fullName evidence="2">GNAT family N-acetyltransferase</fullName>
    </submittedName>
</protein>
<accession>A0ABX8FI56</accession>
<dbReference type="InterPro" id="IPR000182">
    <property type="entry name" value="GNAT_dom"/>
</dbReference>
<gene>
    <name evidence="2" type="ORF">J1899_10420</name>
</gene>
<organism evidence="2 3">
    <name type="scientific">Cytobacillus gottheilii</name>
    <dbReference type="NCBI Taxonomy" id="859144"/>
    <lineage>
        <taxon>Bacteria</taxon>
        <taxon>Bacillati</taxon>
        <taxon>Bacillota</taxon>
        <taxon>Bacilli</taxon>
        <taxon>Bacillales</taxon>
        <taxon>Bacillaceae</taxon>
        <taxon>Cytobacillus</taxon>
    </lineage>
</organism>
<dbReference type="EMBL" id="CP071709">
    <property type="protein sequence ID" value="QVY63727.1"/>
    <property type="molecule type" value="Genomic_DNA"/>
</dbReference>
<dbReference type="PANTHER" id="PTHR43415:SF3">
    <property type="entry name" value="GNAT-FAMILY ACETYLTRANSFERASE"/>
    <property type="match status" value="1"/>
</dbReference>
<evidence type="ECO:0000313" key="3">
    <source>
        <dbReference type="Proteomes" id="UP000679247"/>
    </source>
</evidence>
<proteinExistence type="predicted"/>
<dbReference type="InterPro" id="IPR016181">
    <property type="entry name" value="Acyl_CoA_acyltransferase"/>
</dbReference>
<dbReference type="SUPFAM" id="SSF55729">
    <property type="entry name" value="Acyl-CoA N-acyltransferases (Nat)"/>
    <property type="match status" value="1"/>
</dbReference>
<keyword evidence="3" id="KW-1185">Reference proteome</keyword>
<dbReference type="Pfam" id="PF13302">
    <property type="entry name" value="Acetyltransf_3"/>
    <property type="match status" value="1"/>
</dbReference>
<dbReference type="PANTHER" id="PTHR43415">
    <property type="entry name" value="SPERMIDINE N(1)-ACETYLTRANSFERASE"/>
    <property type="match status" value="1"/>
</dbReference>
<evidence type="ECO:0000259" key="1">
    <source>
        <dbReference type="PROSITE" id="PS51186"/>
    </source>
</evidence>
<feature type="domain" description="N-acetyltransferase" evidence="1">
    <location>
        <begin position="8"/>
        <end position="148"/>
    </location>
</feature>
<evidence type="ECO:0000313" key="2">
    <source>
        <dbReference type="EMBL" id="QVY63727.1"/>
    </source>
</evidence>
<dbReference type="Gene3D" id="3.40.630.30">
    <property type="match status" value="1"/>
</dbReference>
<reference evidence="2 3" key="1">
    <citation type="submission" date="2021-03" db="EMBL/GenBank/DDBJ databases">
        <title>The first data on the complete genome of the tetrodotoxin-producing bacterium.</title>
        <authorList>
            <person name="Melnikova D.I."/>
            <person name="Nijland R."/>
            <person name="Magarlamov T.Y."/>
        </authorList>
    </citation>
    <scope>NUCLEOTIDE SEQUENCE [LARGE SCALE GENOMIC DNA]</scope>
    <source>
        <strain evidence="2 3">1839</strain>
    </source>
</reference>
<sequence length="172" mass="19911">MNDYKYVLNWSTDKTFCHANGWKIDRKPEELYDWWFNQVYYSSREFVRLGIEQDGKLIGYGDMADMKNDTAELGIAIGESMLWGQGIGTKAASDLMKYGVKKYGIAKYTAETHENNQRSRKMLEKLGFQETSRAGKEEYLGEYVQLIQYVLRCKGVITDKVRIQLCMLVLGI</sequence>
<dbReference type="PROSITE" id="PS51186">
    <property type="entry name" value="GNAT"/>
    <property type="match status" value="1"/>
</dbReference>